<name>A0AAW1N5L2_SAPOF</name>
<feature type="region of interest" description="Disordered" evidence="1">
    <location>
        <begin position="42"/>
        <end position="77"/>
    </location>
</feature>
<dbReference type="EMBL" id="JBDFQZ010000001">
    <property type="protein sequence ID" value="KAK9755356.1"/>
    <property type="molecule type" value="Genomic_DNA"/>
</dbReference>
<reference evidence="2" key="1">
    <citation type="submission" date="2024-03" db="EMBL/GenBank/DDBJ databases">
        <title>WGS assembly of Saponaria officinalis var. Norfolk2.</title>
        <authorList>
            <person name="Jenkins J."/>
            <person name="Shu S."/>
            <person name="Grimwood J."/>
            <person name="Barry K."/>
            <person name="Goodstein D."/>
            <person name="Schmutz J."/>
            <person name="Leebens-Mack J."/>
            <person name="Osbourn A."/>
        </authorList>
    </citation>
    <scope>NUCLEOTIDE SEQUENCE [LARGE SCALE GENOMIC DNA]</scope>
    <source>
        <strain evidence="2">JIC</strain>
    </source>
</reference>
<dbReference type="Proteomes" id="UP001443914">
    <property type="component" value="Unassembled WGS sequence"/>
</dbReference>
<organism evidence="2 3">
    <name type="scientific">Saponaria officinalis</name>
    <name type="common">Common soapwort</name>
    <name type="synonym">Lychnis saponaria</name>
    <dbReference type="NCBI Taxonomy" id="3572"/>
    <lineage>
        <taxon>Eukaryota</taxon>
        <taxon>Viridiplantae</taxon>
        <taxon>Streptophyta</taxon>
        <taxon>Embryophyta</taxon>
        <taxon>Tracheophyta</taxon>
        <taxon>Spermatophyta</taxon>
        <taxon>Magnoliopsida</taxon>
        <taxon>eudicotyledons</taxon>
        <taxon>Gunneridae</taxon>
        <taxon>Pentapetalae</taxon>
        <taxon>Caryophyllales</taxon>
        <taxon>Caryophyllaceae</taxon>
        <taxon>Caryophylleae</taxon>
        <taxon>Saponaria</taxon>
    </lineage>
</organism>
<proteinExistence type="predicted"/>
<feature type="compositionally biased region" description="Polar residues" evidence="1">
    <location>
        <begin position="66"/>
        <end position="77"/>
    </location>
</feature>
<evidence type="ECO:0000313" key="2">
    <source>
        <dbReference type="EMBL" id="KAK9755356.1"/>
    </source>
</evidence>
<evidence type="ECO:0000256" key="1">
    <source>
        <dbReference type="SAM" id="MobiDB-lite"/>
    </source>
</evidence>
<comment type="caution">
    <text evidence="2">The sequence shown here is derived from an EMBL/GenBank/DDBJ whole genome shotgun (WGS) entry which is preliminary data.</text>
</comment>
<dbReference type="PANTHER" id="PTHR47184">
    <property type="entry name" value="PHOSPHATIDYLINOSITOL 3-AND 4-KINASE FAMILY PROTEIN-RELATED"/>
    <property type="match status" value="1"/>
</dbReference>
<accession>A0AAW1N5L2</accession>
<gene>
    <name evidence="2" type="ORF">RND81_01G019200</name>
</gene>
<evidence type="ECO:0000313" key="3">
    <source>
        <dbReference type="Proteomes" id="UP001443914"/>
    </source>
</evidence>
<keyword evidence="3" id="KW-1185">Reference proteome</keyword>
<sequence>MEGALKKIGALKAPLTTHVSQPNVKATLPRSILVVLGIASDPQVESHSQAGQPEVVDAGNSEKDNNAANTNELSGGG</sequence>
<protein>
    <submittedName>
        <fullName evidence="2">Uncharacterized protein</fullName>
    </submittedName>
</protein>
<dbReference type="AlphaFoldDB" id="A0AAW1N5L2"/>
<dbReference type="PANTHER" id="PTHR47184:SF2">
    <property type="entry name" value="SYMPLEKIN"/>
    <property type="match status" value="1"/>
</dbReference>